<dbReference type="InterPro" id="IPR050354">
    <property type="entry name" value="F-box/kelch-repeat_ARATH"/>
</dbReference>
<dbReference type="InterPro" id="IPR015915">
    <property type="entry name" value="Kelch-typ_b-propeller"/>
</dbReference>
<name>A0A2G5CBD3_AQUCA</name>
<dbReference type="InterPro" id="IPR057499">
    <property type="entry name" value="Kelch_FKB95"/>
</dbReference>
<keyword evidence="3" id="KW-1185">Reference proteome</keyword>
<gene>
    <name evidence="2" type="ORF">AQUCO_06800035v1</name>
</gene>
<evidence type="ECO:0000313" key="3">
    <source>
        <dbReference type="Proteomes" id="UP000230069"/>
    </source>
</evidence>
<dbReference type="Gene3D" id="2.120.10.80">
    <property type="entry name" value="Kelch-type beta propeller"/>
    <property type="match status" value="1"/>
</dbReference>
<dbReference type="SUPFAM" id="SSF117281">
    <property type="entry name" value="Kelch motif"/>
    <property type="match status" value="1"/>
</dbReference>
<organism evidence="2 3">
    <name type="scientific">Aquilegia coerulea</name>
    <name type="common">Rocky mountain columbine</name>
    <dbReference type="NCBI Taxonomy" id="218851"/>
    <lineage>
        <taxon>Eukaryota</taxon>
        <taxon>Viridiplantae</taxon>
        <taxon>Streptophyta</taxon>
        <taxon>Embryophyta</taxon>
        <taxon>Tracheophyta</taxon>
        <taxon>Spermatophyta</taxon>
        <taxon>Magnoliopsida</taxon>
        <taxon>Ranunculales</taxon>
        <taxon>Ranunculaceae</taxon>
        <taxon>Thalictroideae</taxon>
        <taxon>Aquilegia</taxon>
    </lineage>
</organism>
<reference evidence="2 3" key="1">
    <citation type="submission" date="2017-09" db="EMBL/GenBank/DDBJ databases">
        <title>WGS assembly of Aquilegia coerulea Goldsmith.</title>
        <authorList>
            <person name="Hodges S."/>
            <person name="Kramer E."/>
            <person name="Nordborg M."/>
            <person name="Tomkins J."/>
            <person name="Borevitz J."/>
            <person name="Derieg N."/>
            <person name="Yan J."/>
            <person name="Mihaltcheva S."/>
            <person name="Hayes R.D."/>
            <person name="Rokhsar D."/>
        </authorList>
    </citation>
    <scope>NUCLEOTIDE SEQUENCE [LARGE SCALE GENOMIC DNA]</scope>
    <source>
        <strain evidence="3">cv. Goldsmith</strain>
    </source>
</reference>
<proteinExistence type="predicted"/>
<accession>A0A2G5CBD3</accession>
<dbReference type="PANTHER" id="PTHR24414">
    <property type="entry name" value="F-BOX/KELCH-REPEAT PROTEIN SKIP4"/>
    <property type="match status" value="1"/>
</dbReference>
<dbReference type="EMBL" id="KZ305085">
    <property type="protein sequence ID" value="PIA28589.1"/>
    <property type="molecule type" value="Genomic_DNA"/>
</dbReference>
<dbReference type="AlphaFoldDB" id="A0A2G5CBD3"/>
<dbReference type="Proteomes" id="UP000230069">
    <property type="component" value="Unassembled WGS sequence"/>
</dbReference>
<protein>
    <recommendedName>
        <fullName evidence="1">FKB95-like N-terminal Kelch domain-containing protein</fullName>
    </recommendedName>
</protein>
<feature type="domain" description="FKB95-like N-terminal Kelch" evidence="1">
    <location>
        <begin position="107"/>
        <end position="374"/>
    </location>
</feature>
<dbReference type="OrthoDB" id="45365at2759"/>
<dbReference type="PANTHER" id="PTHR24414:SF23">
    <property type="entry name" value="F-BOX_KELCH-REPEAT PROTEIN SKIP6"/>
    <property type="match status" value="1"/>
</dbReference>
<sequence>MVKKFDLRSCSNKILKKIKKENEEELEIHYVPRCSNFNQFEEPETKKVKEISRKLVLKKRGNKIKTTPFIKEEEEDEDKVFNGGKELFIYLSILNDDDILAWYKLDPNGTFEGNQTQILSPISSISYNVIPNYYRTIGYDSKLYIMGGYKTRKDLDIGSKTFVCDTSSTNTWEESISMNSCKIGPQLAVVDGKIFAIGTLRLMNFKFKQPFAEVFDPSLNKWTALPSLPSDIHIYCVANSVFVRDQDEIIIFPSDYSSPKPHYAYRFNVKSHSWARFSDPFKIPADCTTSSVAVGNVIFRLQKENRLYACDMSHPKPIGRRVYGLEKEIKSFMSNTGHLFYIGNGKLCLIWSFKSKEHRDMKVIACLKFWVGMCNEKRRLEAVIDRCDHYLVNGRSILRDCVAM</sequence>
<evidence type="ECO:0000259" key="1">
    <source>
        <dbReference type="Pfam" id="PF25210"/>
    </source>
</evidence>
<dbReference type="Pfam" id="PF25210">
    <property type="entry name" value="Kelch_FKB95"/>
    <property type="match status" value="1"/>
</dbReference>
<evidence type="ECO:0000313" key="2">
    <source>
        <dbReference type="EMBL" id="PIA28589.1"/>
    </source>
</evidence>
<dbReference type="InParanoid" id="A0A2G5CBD3"/>